<dbReference type="InterPro" id="IPR002523">
    <property type="entry name" value="MgTranspt_CorA/ZnTranspt_ZntB"/>
</dbReference>
<dbReference type="GO" id="GO:0005886">
    <property type="term" value="C:plasma membrane"/>
    <property type="evidence" value="ECO:0007669"/>
    <property type="project" value="UniProtKB-SubCell"/>
</dbReference>
<dbReference type="EMBL" id="QFYS01000002">
    <property type="protein sequence ID" value="RAK67376.1"/>
    <property type="molecule type" value="Genomic_DNA"/>
</dbReference>
<comment type="caution">
    <text evidence="14">The sequence shown here is derived from an EMBL/GenBank/DDBJ whole genome shotgun (WGS) entry which is preliminary data.</text>
</comment>
<dbReference type="FunFam" id="1.20.58.340:FF:000001">
    <property type="entry name" value="Magnesium transport protein CorA"/>
    <property type="match status" value="1"/>
</dbReference>
<dbReference type="GO" id="GO:0015087">
    <property type="term" value="F:cobalt ion transmembrane transporter activity"/>
    <property type="evidence" value="ECO:0007669"/>
    <property type="project" value="TreeGrafter"/>
</dbReference>
<evidence type="ECO:0000256" key="13">
    <source>
        <dbReference type="SAM" id="Phobius"/>
    </source>
</evidence>
<feature type="transmembrane region" description="Helical" evidence="13">
    <location>
        <begin position="259"/>
        <end position="279"/>
    </location>
</feature>
<reference evidence="14 15" key="1">
    <citation type="submission" date="2018-05" db="EMBL/GenBank/DDBJ databases">
        <authorList>
            <person name="Lanie J.A."/>
            <person name="Ng W.-L."/>
            <person name="Kazmierczak K.M."/>
            <person name="Andrzejewski T.M."/>
            <person name="Davidsen T.M."/>
            <person name="Wayne K.J."/>
            <person name="Tettelin H."/>
            <person name="Glass J.I."/>
            <person name="Rusch D."/>
            <person name="Podicherti R."/>
            <person name="Tsui H.-C.T."/>
            <person name="Winkler M.E."/>
        </authorList>
    </citation>
    <scope>NUCLEOTIDE SEQUENCE [LARGE SCALE GENOMIC DNA]</scope>
    <source>
        <strain evidence="14 15">BUT-10</strain>
    </source>
</reference>
<dbReference type="PANTHER" id="PTHR47685">
    <property type="entry name" value="MAGNESIUM TRANSPORT PROTEIN CORA"/>
    <property type="match status" value="1"/>
</dbReference>
<keyword evidence="7 13" id="KW-0812">Transmembrane</keyword>
<evidence type="ECO:0000256" key="9">
    <source>
        <dbReference type="ARBA" id="ARBA00022989"/>
    </source>
</evidence>
<dbReference type="InterPro" id="IPR050829">
    <property type="entry name" value="CorA_MIT"/>
</dbReference>
<evidence type="ECO:0000256" key="3">
    <source>
        <dbReference type="ARBA" id="ARBA00019439"/>
    </source>
</evidence>
<comment type="catalytic activity">
    <reaction evidence="12">
        <text>Mg(2+)(in) = Mg(2+)(out)</text>
        <dbReference type="Rhea" id="RHEA:29827"/>
        <dbReference type="ChEBI" id="CHEBI:18420"/>
    </reaction>
</comment>
<evidence type="ECO:0000256" key="10">
    <source>
        <dbReference type="ARBA" id="ARBA00023065"/>
    </source>
</evidence>
<keyword evidence="15" id="KW-1185">Reference proteome</keyword>
<comment type="similarity">
    <text evidence="2">Belongs to the CorA metal ion transporter (MIT) (TC 1.A.35) family.</text>
</comment>
<keyword evidence="4" id="KW-0813">Transport</keyword>
<protein>
    <recommendedName>
        <fullName evidence="3">Magnesium transport protein CorA</fullName>
    </recommendedName>
</protein>
<dbReference type="InterPro" id="IPR045863">
    <property type="entry name" value="CorA_TM1_TM2"/>
</dbReference>
<evidence type="ECO:0000256" key="6">
    <source>
        <dbReference type="ARBA" id="ARBA00022519"/>
    </source>
</evidence>
<dbReference type="SUPFAM" id="SSF143865">
    <property type="entry name" value="CorA soluble domain-like"/>
    <property type="match status" value="1"/>
</dbReference>
<evidence type="ECO:0000256" key="1">
    <source>
        <dbReference type="ARBA" id="ARBA00004429"/>
    </source>
</evidence>
<dbReference type="InterPro" id="IPR045861">
    <property type="entry name" value="CorA_cytoplasmic_dom"/>
</dbReference>
<dbReference type="RefSeq" id="WP_111274987.1">
    <property type="nucleotide sequence ID" value="NZ_QFYS01000002.1"/>
</dbReference>
<organism evidence="14 15">
    <name type="scientific">Phenylobacterium kunshanense</name>
    <dbReference type="NCBI Taxonomy" id="1445034"/>
    <lineage>
        <taxon>Bacteria</taxon>
        <taxon>Pseudomonadati</taxon>
        <taxon>Pseudomonadota</taxon>
        <taxon>Alphaproteobacteria</taxon>
        <taxon>Caulobacterales</taxon>
        <taxon>Caulobacteraceae</taxon>
        <taxon>Phenylobacterium</taxon>
    </lineage>
</organism>
<evidence type="ECO:0000256" key="4">
    <source>
        <dbReference type="ARBA" id="ARBA00022448"/>
    </source>
</evidence>
<dbReference type="GO" id="GO:0015099">
    <property type="term" value="F:nickel cation transmembrane transporter activity"/>
    <property type="evidence" value="ECO:0007669"/>
    <property type="project" value="TreeGrafter"/>
</dbReference>
<keyword evidence="5" id="KW-1003">Cell membrane</keyword>
<dbReference type="Gene3D" id="1.20.58.340">
    <property type="entry name" value="Magnesium transport protein CorA, transmembrane region"/>
    <property type="match status" value="2"/>
</dbReference>
<evidence type="ECO:0000313" key="14">
    <source>
        <dbReference type="EMBL" id="RAK67376.1"/>
    </source>
</evidence>
<dbReference type="SUPFAM" id="SSF144083">
    <property type="entry name" value="Magnesium transport protein CorA, transmembrane region"/>
    <property type="match status" value="1"/>
</dbReference>
<keyword evidence="10" id="KW-0406">Ion transport</keyword>
<gene>
    <name evidence="14" type="ORF">DJ019_05485</name>
</gene>
<dbReference type="Proteomes" id="UP000249524">
    <property type="component" value="Unassembled WGS sequence"/>
</dbReference>
<keyword evidence="6" id="KW-0997">Cell inner membrane</keyword>
<keyword evidence="9 13" id="KW-1133">Transmembrane helix</keyword>
<sequence>MLNVLRRGQGAARLELAEAGWSPDSDIVWLDLLKPTREEELAVEAALGVQLPTVEEMEALEPSSRLYQENGATFMTATLLARSHQDTPFATPVTFVLAKGLLVTLRYEELRAFTVFADRAPQGAIDSGTEALLGLFDAIVERLAQILDDMGHKVEEVSTLVFNRPRAGNFRPLLTGLAQAQSVTSLTRNSLVSLARTLGFAILAHEIGGDPNCRAHLEALQRDAQSLTEHAGQQSSHITFLLDAALGLINIEQNGIIKFFSVVAVAFMPPTLVASIYGMNFDVMPELHWASGYPFALILMLVAGVVPVVWFKRRGWL</sequence>
<dbReference type="OrthoDB" id="9803416at2"/>
<evidence type="ECO:0000313" key="15">
    <source>
        <dbReference type="Proteomes" id="UP000249524"/>
    </source>
</evidence>
<name>A0A328BMZ9_9CAUL</name>
<dbReference type="GO" id="GO:0015095">
    <property type="term" value="F:magnesium ion transmembrane transporter activity"/>
    <property type="evidence" value="ECO:0007669"/>
    <property type="project" value="TreeGrafter"/>
</dbReference>
<evidence type="ECO:0000256" key="11">
    <source>
        <dbReference type="ARBA" id="ARBA00023136"/>
    </source>
</evidence>
<evidence type="ECO:0000256" key="5">
    <source>
        <dbReference type="ARBA" id="ARBA00022475"/>
    </source>
</evidence>
<keyword evidence="8" id="KW-0460">Magnesium</keyword>
<dbReference type="Pfam" id="PF01544">
    <property type="entry name" value="CorA"/>
    <property type="match status" value="1"/>
</dbReference>
<evidence type="ECO:0000256" key="2">
    <source>
        <dbReference type="ARBA" id="ARBA00009765"/>
    </source>
</evidence>
<dbReference type="CDD" id="cd12837">
    <property type="entry name" value="EcCorA-like_u1"/>
    <property type="match status" value="1"/>
</dbReference>
<accession>A0A328BMZ9</accession>
<dbReference type="PANTHER" id="PTHR47685:SF1">
    <property type="entry name" value="MAGNESIUM TRANSPORT PROTEIN CORA"/>
    <property type="match status" value="1"/>
</dbReference>
<evidence type="ECO:0000256" key="7">
    <source>
        <dbReference type="ARBA" id="ARBA00022692"/>
    </source>
</evidence>
<proteinExistence type="inferred from homology"/>
<keyword evidence="11 13" id="KW-0472">Membrane</keyword>
<dbReference type="AlphaFoldDB" id="A0A328BMZ9"/>
<comment type="subcellular location">
    <subcellularLocation>
        <location evidence="1">Cell inner membrane</location>
        <topology evidence="1">Multi-pass membrane protein</topology>
    </subcellularLocation>
</comment>
<feature type="transmembrane region" description="Helical" evidence="13">
    <location>
        <begin position="291"/>
        <end position="311"/>
    </location>
</feature>
<evidence type="ECO:0000256" key="8">
    <source>
        <dbReference type="ARBA" id="ARBA00022842"/>
    </source>
</evidence>
<dbReference type="Gene3D" id="3.30.460.20">
    <property type="entry name" value="CorA soluble domain-like"/>
    <property type="match status" value="1"/>
</dbReference>
<evidence type="ECO:0000256" key="12">
    <source>
        <dbReference type="ARBA" id="ARBA00034269"/>
    </source>
</evidence>